<gene>
    <name evidence="11" type="ORF">Ddye_021656</name>
</gene>
<evidence type="ECO:0000256" key="3">
    <source>
        <dbReference type="ARBA" id="ARBA00011489"/>
    </source>
</evidence>
<comment type="caution">
    <text evidence="11">The sequence shown here is derived from an EMBL/GenBank/DDBJ whole genome shotgun (WGS) entry which is preliminary data.</text>
</comment>
<keyword evidence="5 8" id="KW-0812">Transmembrane</keyword>
<evidence type="ECO:0000256" key="4">
    <source>
        <dbReference type="ARBA" id="ARBA00022475"/>
    </source>
</evidence>
<dbReference type="AlphaFoldDB" id="A0AAD9U2W0"/>
<proteinExistence type="inferred from homology"/>
<reference evidence="11" key="1">
    <citation type="journal article" date="2023" name="Plant J.">
        <title>Genome sequences and population genomics provide insights into the demographic history, inbreeding, and mutation load of two 'living fossil' tree species of Dipteronia.</title>
        <authorList>
            <person name="Feng Y."/>
            <person name="Comes H.P."/>
            <person name="Chen J."/>
            <person name="Zhu S."/>
            <person name="Lu R."/>
            <person name="Zhang X."/>
            <person name="Li P."/>
            <person name="Qiu J."/>
            <person name="Olsen K.M."/>
            <person name="Qiu Y."/>
        </authorList>
    </citation>
    <scope>NUCLEOTIDE SEQUENCE</scope>
    <source>
        <strain evidence="11">KIB01</strain>
    </source>
</reference>
<organism evidence="11 12">
    <name type="scientific">Dipteronia dyeriana</name>
    <dbReference type="NCBI Taxonomy" id="168575"/>
    <lineage>
        <taxon>Eukaryota</taxon>
        <taxon>Viridiplantae</taxon>
        <taxon>Streptophyta</taxon>
        <taxon>Embryophyta</taxon>
        <taxon>Tracheophyta</taxon>
        <taxon>Spermatophyta</taxon>
        <taxon>Magnoliopsida</taxon>
        <taxon>eudicotyledons</taxon>
        <taxon>Gunneridae</taxon>
        <taxon>Pentapetalae</taxon>
        <taxon>rosids</taxon>
        <taxon>malvids</taxon>
        <taxon>Sapindales</taxon>
        <taxon>Sapindaceae</taxon>
        <taxon>Hippocastanoideae</taxon>
        <taxon>Acereae</taxon>
        <taxon>Dipteronia</taxon>
    </lineage>
</organism>
<dbReference type="PANTHER" id="PTHR36488:SF8">
    <property type="entry name" value="CASP-LIKE PROTEIN 1U1"/>
    <property type="match status" value="1"/>
</dbReference>
<evidence type="ECO:0000256" key="6">
    <source>
        <dbReference type="ARBA" id="ARBA00022989"/>
    </source>
</evidence>
<feature type="transmembrane region" description="Helical" evidence="8">
    <location>
        <begin position="86"/>
        <end position="113"/>
    </location>
</feature>
<accession>A0AAD9U2W0</accession>
<evidence type="ECO:0000256" key="9">
    <source>
        <dbReference type="SAM" id="MobiDB-lite"/>
    </source>
</evidence>
<dbReference type="GO" id="GO:0005886">
    <property type="term" value="C:plasma membrane"/>
    <property type="evidence" value="ECO:0007669"/>
    <property type="project" value="UniProtKB-SubCell"/>
</dbReference>
<keyword evidence="4 8" id="KW-1003">Cell membrane</keyword>
<sequence length="204" mass="22108">MASSTDPEVAAKAATPPPKSPVKSDVPPPRKSNFSVVDVALRVLLFSATLVAIILMVTSEESKFVPVPLSPSLLVKRPAKFTHSPAFIYFVAALAVACFYSIITILVSILAFLKPTFHKKFLLHFAFWDVLMLGLVASATGAAGGVAYIGLKGNNHVQWMKVCSMYDKFCRHVGSSTALALFAAVLLVLLSMLSTYSLYKRIRD</sequence>
<keyword evidence="7 8" id="KW-0472">Membrane</keyword>
<evidence type="ECO:0000256" key="7">
    <source>
        <dbReference type="ARBA" id="ARBA00023136"/>
    </source>
</evidence>
<evidence type="ECO:0000259" key="10">
    <source>
        <dbReference type="Pfam" id="PF04535"/>
    </source>
</evidence>
<comment type="subunit">
    <text evidence="3 8">Homodimer and heterodimers.</text>
</comment>
<dbReference type="Pfam" id="PF04535">
    <property type="entry name" value="CASP_dom"/>
    <property type="match status" value="1"/>
</dbReference>
<feature type="transmembrane region" description="Helical" evidence="8">
    <location>
        <begin position="125"/>
        <end position="151"/>
    </location>
</feature>
<dbReference type="Proteomes" id="UP001280121">
    <property type="component" value="Unassembled WGS sequence"/>
</dbReference>
<dbReference type="InterPro" id="IPR006702">
    <property type="entry name" value="CASP_dom"/>
</dbReference>
<feature type="compositionally biased region" description="Pro residues" evidence="9">
    <location>
        <begin position="15"/>
        <end position="29"/>
    </location>
</feature>
<dbReference type="NCBIfam" id="TIGR01569">
    <property type="entry name" value="A_tha_TIGR01569"/>
    <property type="match status" value="1"/>
</dbReference>
<feature type="transmembrane region" description="Helical" evidence="8">
    <location>
        <begin position="178"/>
        <end position="199"/>
    </location>
</feature>
<evidence type="ECO:0000256" key="5">
    <source>
        <dbReference type="ARBA" id="ARBA00022692"/>
    </source>
</evidence>
<comment type="similarity">
    <text evidence="2 8">Belongs to the Casparian strip membrane proteins (CASP) family.</text>
</comment>
<keyword evidence="6 8" id="KW-1133">Transmembrane helix</keyword>
<evidence type="ECO:0000313" key="12">
    <source>
        <dbReference type="Proteomes" id="UP001280121"/>
    </source>
</evidence>
<keyword evidence="12" id="KW-1185">Reference proteome</keyword>
<protein>
    <recommendedName>
        <fullName evidence="8">CASP-like protein</fullName>
    </recommendedName>
</protein>
<feature type="domain" description="Casparian strip membrane protein" evidence="10">
    <location>
        <begin position="33"/>
        <end position="186"/>
    </location>
</feature>
<name>A0AAD9U2W0_9ROSI</name>
<evidence type="ECO:0000256" key="2">
    <source>
        <dbReference type="ARBA" id="ARBA00007651"/>
    </source>
</evidence>
<evidence type="ECO:0000256" key="8">
    <source>
        <dbReference type="RuleBase" id="RU361233"/>
    </source>
</evidence>
<evidence type="ECO:0000256" key="1">
    <source>
        <dbReference type="ARBA" id="ARBA00004651"/>
    </source>
</evidence>
<dbReference type="EMBL" id="JANJYI010000006">
    <property type="protein sequence ID" value="KAK2646461.1"/>
    <property type="molecule type" value="Genomic_DNA"/>
</dbReference>
<feature type="transmembrane region" description="Helical" evidence="8">
    <location>
        <begin position="39"/>
        <end position="58"/>
    </location>
</feature>
<dbReference type="PANTHER" id="PTHR36488">
    <property type="entry name" value="CASP-LIKE PROTEIN 1U1"/>
    <property type="match status" value="1"/>
</dbReference>
<evidence type="ECO:0000313" key="11">
    <source>
        <dbReference type="EMBL" id="KAK2646461.1"/>
    </source>
</evidence>
<comment type="subcellular location">
    <subcellularLocation>
        <location evidence="1 8">Cell membrane</location>
        <topology evidence="1 8">Multi-pass membrane protein</topology>
    </subcellularLocation>
</comment>
<dbReference type="InterPro" id="IPR006459">
    <property type="entry name" value="CASP/CASPL"/>
</dbReference>
<dbReference type="InterPro" id="IPR044173">
    <property type="entry name" value="CASPL"/>
</dbReference>
<feature type="region of interest" description="Disordered" evidence="9">
    <location>
        <begin position="1"/>
        <end position="29"/>
    </location>
</feature>